<dbReference type="AlphaFoldDB" id="A0A367QCN5"/>
<reference evidence="3" key="1">
    <citation type="submission" date="2016-04" db="EMBL/GenBank/DDBJ databases">
        <authorList>
            <person name="Tabuchi Yagui T.R."/>
        </authorList>
    </citation>
    <scope>NUCLEOTIDE SEQUENCE [LARGE SCALE GENOMIC DNA]</scope>
    <source>
        <strain evidence="3">NIES-26</strain>
    </source>
</reference>
<dbReference type="InterPro" id="IPR038732">
    <property type="entry name" value="HpyO/CreE_NAD-binding"/>
</dbReference>
<dbReference type="InterPro" id="IPR036188">
    <property type="entry name" value="FAD/NAD-bd_sf"/>
</dbReference>
<evidence type="ECO:0000256" key="1">
    <source>
        <dbReference type="SAM" id="Phobius"/>
    </source>
</evidence>
<keyword evidence="1" id="KW-0812">Transmembrane</keyword>
<sequence length="159" mass="17358">MNSSTLNLNISPVTFAIIGGGFSGSLVAANLLRNATMPLSIKLIERNSEVGRGVAYGTQVNCHLLNVPAGKMSAFPDELNHFLNWLHQNGHQEVTAATFVPRQVYGDYVQATLKEAEVNAPANVRLERIVDKAIAIETTTHSTTVYLSSGQRLYVKKLY</sequence>
<dbReference type="Pfam" id="PF13454">
    <property type="entry name" value="NAD_binding_9"/>
    <property type="match status" value="1"/>
</dbReference>
<dbReference type="InterPro" id="IPR052189">
    <property type="entry name" value="L-asp_N-monooxygenase_NS-form"/>
</dbReference>
<feature type="domain" description="FAD-dependent urate hydroxylase HpyO/Asp monooxygenase CreE-like FAD/NAD(P)-binding" evidence="2">
    <location>
        <begin position="16"/>
        <end position="157"/>
    </location>
</feature>
<dbReference type="PANTHER" id="PTHR40254">
    <property type="entry name" value="BLR0577 PROTEIN"/>
    <property type="match status" value="1"/>
</dbReference>
<organism evidence="3 4">
    <name type="scientific">Nostoc minutum NIES-26</name>
    <dbReference type="NCBI Taxonomy" id="1844469"/>
    <lineage>
        <taxon>Bacteria</taxon>
        <taxon>Bacillati</taxon>
        <taxon>Cyanobacteriota</taxon>
        <taxon>Cyanophyceae</taxon>
        <taxon>Nostocales</taxon>
        <taxon>Nostocaceae</taxon>
        <taxon>Nostoc</taxon>
    </lineage>
</organism>
<evidence type="ECO:0000313" key="4">
    <source>
        <dbReference type="Proteomes" id="UP000252107"/>
    </source>
</evidence>
<keyword evidence="1" id="KW-0472">Membrane</keyword>
<name>A0A367QCN5_9NOSO</name>
<evidence type="ECO:0000313" key="3">
    <source>
        <dbReference type="EMBL" id="RCJ21909.1"/>
    </source>
</evidence>
<dbReference type="Gene3D" id="3.50.50.60">
    <property type="entry name" value="FAD/NAD(P)-binding domain"/>
    <property type="match status" value="1"/>
</dbReference>
<feature type="transmembrane region" description="Helical" evidence="1">
    <location>
        <begin position="12"/>
        <end position="32"/>
    </location>
</feature>
<dbReference type="EMBL" id="LXQD01000328">
    <property type="protein sequence ID" value="RCJ21909.1"/>
    <property type="molecule type" value="Genomic_DNA"/>
</dbReference>
<gene>
    <name evidence="3" type="ORF">A6770_04550</name>
</gene>
<dbReference type="SUPFAM" id="SSF51905">
    <property type="entry name" value="FAD/NAD(P)-binding domain"/>
    <property type="match status" value="1"/>
</dbReference>
<accession>A0A367QCN5</accession>
<evidence type="ECO:0000259" key="2">
    <source>
        <dbReference type="Pfam" id="PF13454"/>
    </source>
</evidence>
<proteinExistence type="predicted"/>
<comment type="caution">
    <text evidence="3">The sequence shown here is derived from an EMBL/GenBank/DDBJ whole genome shotgun (WGS) entry which is preliminary data.</text>
</comment>
<dbReference type="PANTHER" id="PTHR40254:SF1">
    <property type="entry name" value="BLR0577 PROTEIN"/>
    <property type="match status" value="1"/>
</dbReference>
<protein>
    <recommendedName>
        <fullName evidence="2">FAD-dependent urate hydroxylase HpyO/Asp monooxygenase CreE-like FAD/NAD(P)-binding domain-containing protein</fullName>
    </recommendedName>
</protein>
<dbReference type="Proteomes" id="UP000252107">
    <property type="component" value="Unassembled WGS sequence"/>
</dbReference>
<keyword evidence="4" id="KW-1185">Reference proteome</keyword>
<keyword evidence="1" id="KW-1133">Transmembrane helix</keyword>